<accession>A0A6A5YHH0</accession>
<evidence type="ECO:0000313" key="1">
    <source>
        <dbReference type="EMBL" id="KAF2105598.1"/>
    </source>
</evidence>
<gene>
    <name evidence="1" type="ORF">BDV96DRAFT_359125</name>
</gene>
<reference evidence="1" key="1">
    <citation type="journal article" date="2020" name="Stud. Mycol.">
        <title>101 Dothideomycetes genomes: a test case for predicting lifestyles and emergence of pathogens.</title>
        <authorList>
            <person name="Haridas S."/>
            <person name="Albert R."/>
            <person name="Binder M."/>
            <person name="Bloem J."/>
            <person name="Labutti K."/>
            <person name="Salamov A."/>
            <person name="Andreopoulos B."/>
            <person name="Baker S."/>
            <person name="Barry K."/>
            <person name="Bills G."/>
            <person name="Bluhm B."/>
            <person name="Cannon C."/>
            <person name="Castanera R."/>
            <person name="Culley D."/>
            <person name="Daum C."/>
            <person name="Ezra D."/>
            <person name="Gonzalez J."/>
            <person name="Henrissat B."/>
            <person name="Kuo A."/>
            <person name="Liang C."/>
            <person name="Lipzen A."/>
            <person name="Lutzoni F."/>
            <person name="Magnuson J."/>
            <person name="Mondo S."/>
            <person name="Nolan M."/>
            <person name="Ohm R."/>
            <person name="Pangilinan J."/>
            <person name="Park H.-J."/>
            <person name="Ramirez L."/>
            <person name="Alfaro M."/>
            <person name="Sun H."/>
            <person name="Tritt A."/>
            <person name="Yoshinaga Y."/>
            <person name="Zwiers L.-H."/>
            <person name="Turgeon B."/>
            <person name="Goodwin S."/>
            <person name="Spatafora J."/>
            <person name="Crous P."/>
            <person name="Grigoriev I."/>
        </authorList>
    </citation>
    <scope>NUCLEOTIDE SEQUENCE</scope>
    <source>
        <strain evidence="1">CBS 627.86</strain>
    </source>
</reference>
<proteinExistence type="predicted"/>
<dbReference type="AlphaFoldDB" id="A0A6A5YHH0"/>
<evidence type="ECO:0000313" key="2">
    <source>
        <dbReference type="Proteomes" id="UP000799770"/>
    </source>
</evidence>
<dbReference type="EMBL" id="ML977376">
    <property type="protein sequence ID" value="KAF2105598.1"/>
    <property type="molecule type" value="Genomic_DNA"/>
</dbReference>
<protein>
    <submittedName>
        <fullName evidence="1">Uncharacterized protein</fullName>
    </submittedName>
</protein>
<sequence>MCIENVRIFRSPLSTKSLTSCRPDSHPAASKIPTNCCMIRWKFSLFSARPSVHAKDVGCCTGAHAANARNCLFEDENWTGMTNAIMRRTLQSRLSQRAGSKRLAKEIKHRQASYDCEVLRDHFFQEAIV</sequence>
<organism evidence="1 2">
    <name type="scientific">Lophiotrema nucula</name>
    <dbReference type="NCBI Taxonomy" id="690887"/>
    <lineage>
        <taxon>Eukaryota</taxon>
        <taxon>Fungi</taxon>
        <taxon>Dikarya</taxon>
        <taxon>Ascomycota</taxon>
        <taxon>Pezizomycotina</taxon>
        <taxon>Dothideomycetes</taxon>
        <taxon>Pleosporomycetidae</taxon>
        <taxon>Pleosporales</taxon>
        <taxon>Lophiotremataceae</taxon>
        <taxon>Lophiotrema</taxon>
    </lineage>
</organism>
<name>A0A6A5YHH0_9PLEO</name>
<keyword evidence="2" id="KW-1185">Reference proteome</keyword>
<dbReference type="Proteomes" id="UP000799770">
    <property type="component" value="Unassembled WGS sequence"/>
</dbReference>